<keyword evidence="2" id="KW-0378">Hydrolase</keyword>
<dbReference type="PANTHER" id="PTHR11373:SF4">
    <property type="entry name" value="DEOXYNUCLEOSIDE TRIPHOSPHATE TRIPHOSPHOHYDROLASE SAMHD1"/>
    <property type="match status" value="1"/>
</dbReference>
<dbReference type="InterPro" id="IPR050135">
    <property type="entry name" value="dGTPase-like"/>
</dbReference>
<accession>A0A1V0SLI6</accession>
<dbReference type="InterPro" id="IPR006674">
    <property type="entry name" value="HD_domain"/>
</dbReference>
<dbReference type="CDD" id="cd00077">
    <property type="entry name" value="HDc"/>
    <property type="match status" value="1"/>
</dbReference>
<evidence type="ECO:0000259" key="1">
    <source>
        <dbReference type="SMART" id="SM00471"/>
    </source>
</evidence>
<dbReference type="SMART" id="SM00471">
    <property type="entry name" value="HDc"/>
    <property type="match status" value="1"/>
</dbReference>
<dbReference type="GO" id="GO:0006203">
    <property type="term" value="P:dGTP catabolic process"/>
    <property type="evidence" value="ECO:0007669"/>
    <property type="project" value="TreeGrafter"/>
</dbReference>
<dbReference type="Pfam" id="PF01966">
    <property type="entry name" value="HD"/>
    <property type="match status" value="1"/>
</dbReference>
<protein>
    <submittedName>
        <fullName evidence="2">HD phosphohydrolase</fullName>
    </submittedName>
</protein>
<evidence type="ECO:0000313" key="2">
    <source>
        <dbReference type="EMBL" id="ARF12609.1"/>
    </source>
</evidence>
<dbReference type="InterPro" id="IPR003607">
    <property type="entry name" value="HD/PDEase_dom"/>
</dbReference>
<dbReference type="EMBL" id="KY684116">
    <property type="protein sequence ID" value="ARF12609.1"/>
    <property type="molecule type" value="Genomic_DNA"/>
</dbReference>
<name>A0A1V0SLI6_9VIRU</name>
<dbReference type="SUPFAM" id="SSF109604">
    <property type="entry name" value="HD-domain/PDEase-like"/>
    <property type="match status" value="1"/>
</dbReference>
<dbReference type="PANTHER" id="PTHR11373">
    <property type="entry name" value="DEOXYNUCLEOSIDE TRIPHOSPHATE TRIPHOSPHOHYDROLASE"/>
    <property type="match status" value="1"/>
</dbReference>
<feature type="domain" description="HD/PDEase" evidence="1">
    <location>
        <begin position="52"/>
        <end position="222"/>
    </location>
</feature>
<sequence>MELVKPHKEIYDSIHGYIKLSKLACLIVDTPQFQRLRYLHQLGTCHYIFPCASHTRFEHSIGTYYLAGKVLETLKANSDLNLMNTYMLKIPELKQYYQDKDKTGCLLDSYVCELVKIAALCHDIGHGPYSHVFDDIFLKSVNKGHELEVHENRSCLLIKHIIKNNEILNQTINDAQIQFIFNLINPSKQTKGFIYQIVSNSFNSIDVDKFDYIGRDTSLLGLKYGIDVHRLIDDMIVIDNKICFPEKVYYDILSLFKTRYRLHKQIYCHKSVIAIQFMINDMMLLLDDLIGIYDSILDVDKFTDLTEDYIITYLKILYKDKNKYDDVTKNKIEKAYQIWLRVNKRDLYRLVGSFVSKSEVDLNYIMSNVDKEKCIGSKVKIGTVSGSKDNPLNKTYFYKKTNPSVCMKVSNEHVSFLESRVYQEYIYMFFTKDNTSDESIEKFKEFVNKLNE</sequence>
<reference evidence="2" key="1">
    <citation type="journal article" date="2017" name="Science">
        <title>Giant viruses with an expanded complement of translation system components.</title>
        <authorList>
            <person name="Schulz F."/>
            <person name="Yutin N."/>
            <person name="Ivanova N.N."/>
            <person name="Ortega D.R."/>
            <person name="Lee T.K."/>
            <person name="Vierheilig J."/>
            <person name="Daims H."/>
            <person name="Horn M."/>
            <person name="Wagner M."/>
            <person name="Jensen G.J."/>
            <person name="Kyrpides N.C."/>
            <person name="Koonin E.V."/>
            <person name="Woyke T."/>
        </authorList>
    </citation>
    <scope>NUCLEOTIDE SEQUENCE</scope>
    <source>
        <strain evidence="2">KNV1</strain>
    </source>
</reference>
<organism evidence="2">
    <name type="scientific">Klosneuvirus KNV1</name>
    <dbReference type="NCBI Taxonomy" id="1977640"/>
    <lineage>
        <taxon>Viruses</taxon>
        <taxon>Varidnaviria</taxon>
        <taxon>Bamfordvirae</taxon>
        <taxon>Nucleocytoviricota</taxon>
        <taxon>Megaviricetes</taxon>
        <taxon>Imitervirales</taxon>
        <taxon>Mimiviridae</taxon>
        <taxon>Klosneuvirinae</taxon>
        <taxon>Klosneuvirus</taxon>
    </lineage>
</organism>
<dbReference type="Gene3D" id="3.30.70.2760">
    <property type="match status" value="1"/>
</dbReference>
<proteinExistence type="predicted"/>
<dbReference type="GO" id="GO:0008832">
    <property type="term" value="F:dGTPase activity"/>
    <property type="evidence" value="ECO:0007669"/>
    <property type="project" value="TreeGrafter"/>
</dbReference>
<gene>
    <name evidence="2" type="ORF">Klosneuvirus_9_11</name>
</gene>
<dbReference type="Gene3D" id="1.10.3210.10">
    <property type="entry name" value="Hypothetical protein af1432"/>
    <property type="match status" value="1"/>
</dbReference>